<dbReference type="PANTHER" id="PTHR16201:SF45">
    <property type="entry name" value="PQ-LOOP REPEAT FAMILY PROTEIN _ TRANSMEMBRANE FAMILY PROTEIN"/>
    <property type="match status" value="1"/>
</dbReference>
<evidence type="ECO:0000256" key="1">
    <source>
        <dbReference type="ARBA" id="ARBA00004141"/>
    </source>
</evidence>
<dbReference type="STRING" id="29730.A0A0D2RF80"/>
<dbReference type="PANTHER" id="PTHR16201">
    <property type="entry name" value="SEVEN TRANSMEMBRANE PROTEIN 1-RELATED"/>
    <property type="match status" value="1"/>
</dbReference>
<evidence type="ECO:0000313" key="8">
    <source>
        <dbReference type="Proteomes" id="UP000032304"/>
    </source>
</evidence>
<dbReference type="Proteomes" id="UP000032304">
    <property type="component" value="Chromosome 3"/>
</dbReference>
<protein>
    <recommendedName>
        <fullName evidence="9">Vacuolar amino acid transporter YPQ1</fullName>
    </recommendedName>
</protein>
<comment type="subcellular location">
    <subcellularLocation>
        <location evidence="1">Membrane</location>
        <topology evidence="1">Multi-pass membrane protein</topology>
    </subcellularLocation>
</comment>
<dbReference type="OMA" id="ISQCVYY"/>
<evidence type="ECO:0008006" key="9">
    <source>
        <dbReference type="Google" id="ProtNLM"/>
    </source>
</evidence>
<proteinExistence type="predicted"/>
<feature type="transmembrane region" description="Helical" evidence="6">
    <location>
        <begin position="339"/>
        <end position="359"/>
    </location>
</feature>
<feature type="region of interest" description="Disordered" evidence="5">
    <location>
        <begin position="171"/>
        <end position="195"/>
    </location>
</feature>
<dbReference type="SMART" id="SM00679">
    <property type="entry name" value="CTNS"/>
    <property type="match status" value="2"/>
</dbReference>
<feature type="transmembrane region" description="Helical" evidence="6">
    <location>
        <begin position="371"/>
        <end position="392"/>
    </location>
</feature>
<keyword evidence="4 6" id="KW-0472">Membrane</keyword>
<dbReference type="FunFam" id="1.20.1280.290:FF:000012">
    <property type="entry name" value="Vacuolar membrane PQ loop repeat protein"/>
    <property type="match status" value="1"/>
</dbReference>
<evidence type="ECO:0000256" key="3">
    <source>
        <dbReference type="ARBA" id="ARBA00022989"/>
    </source>
</evidence>
<feature type="region of interest" description="Disordered" evidence="5">
    <location>
        <begin position="1"/>
        <end position="20"/>
    </location>
</feature>
<dbReference type="InterPro" id="IPR006603">
    <property type="entry name" value="PQ-loop_rpt"/>
</dbReference>
<keyword evidence="2 6" id="KW-0812">Transmembrane</keyword>
<dbReference type="Gramene" id="KJB17830">
    <property type="protein sequence ID" value="KJB17830"/>
    <property type="gene ID" value="B456_003G018000"/>
</dbReference>
<feature type="transmembrane region" description="Helical" evidence="6">
    <location>
        <begin position="131"/>
        <end position="154"/>
    </location>
</feature>
<feature type="transmembrane region" description="Helical" evidence="6">
    <location>
        <begin position="98"/>
        <end position="119"/>
    </location>
</feature>
<dbReference type="FunFam" id="1.20.1280.290:FF:000019">
    <property type="entry name" value="PQ-loop repeat family protein / transmembrane family protein"/>
    <property type="match status" value="1"/>
</dbReference>
<evidence type="ECO:0000256" key="6">
    <source>
        <dbReference type="SAM" id="Phobius"/>
    </source>
</evidence>
<feature type="region of interest" description="Disordered" evidence="5">
    <location>
        <begin position="230"/>
        <end position="255"/>
    </location>
</feature>
<accession>A0A0D2RF80</accession>
<evidence type="ECO:0000256" key="2">
    <source>
        <dbReference type="ARBA" id="ARBA00022692"/>
    </source>
</evidence>
<keyword evidence="3 6" id="KW-1133">Transmembrane helix</keyword>
<dbReference type="AlphaFoldDB" id="A0A0D2RF80"/>
<dbReference type="eggNOG" id="KOG2913">
    <property type="taxonomic scope" value="Eukaryota"/>
</dbReference>
<feature type="compositionally biased region" description="Basic and acidic residues" evidence="5">
    <location>
        <begin position="174"/>
        <end position="183"/>
    </location>
</feature>
<sequence length="418" mass="47009">MALLSTHTHTHTKKKPSPTSTLFHHIDSFSAKEKALSMSQPYCVRENKPCTGWVQRYFKDCLCNLKDEFSFGFGIISLVCWGVAEIPQIITNFKTKSAHGVSLLFLLTWVAGDVFNLVGCLLEPATLPTQFYTALLYTISTVVLVLQSVYYDYINRWWKCRRIKTNDVVEDEKEPLKPGKHEPGIPIPKSSSKPHPRREFYYTSARSLAGSGTPPFRTYLRVAKSGPSALGLDGDSSSDDETVSVLSKKSGTQPRPIPRAAKSYGTFLAASLNLPFGSKALMEVKTGFTNRRLLQEHSMEHSAFGQWLGWLMAAIYMGGRIPQIWLNIKRGNVEGLNPLMFIFALIANATYVASILVRTTEWGPIKANMPWLLDAVVCVALDLFIILQYIYYKYFRQTDNSDGEDYGDYKEANKEVNP</sequence>
<keyword evidence="8" id="KW-1185">Reference proteome</keyword>
<evidence type="ECO:0000256" key="5">
    <source>
        <dbReference type="SAM" id="MobiDB-lite"/>
    </source>
</evidence>
<dbReference type="EMBL" id="CM001742">
    <property type="protein sequence ID" value="KJB17830.1"/>
    <property type="molecule type" value="Genomic_DNA"/>
</dbReference>
<dbReference type="Gene3D" id="1.20.1280.290">
    <property type="match status" value="2"/>
</dbReference>
<reference evidence="7 8" key="1">
    <citation type="journal article" date="2012" name="Nature">
        <title>Repeated polyploidization of Gossypium genomes and the evolution of spinnable cotton fibres.</title>
        <authorList>
            <person name="Paterson A.H."/>
            <person name="Wendel J.F."/>
            <person name="Gundlach H."/>
            <person name="Guo H."/>
            <person name="Jenkins J."/>
            <person name="Jin D."/>
            <person name="Llewellyn D."/>
            <person name="Showmaker K.C."/>
            <person name="Shu S."/>
            <person name="Udall J."/>
            <person name="Yoo M.J."/>
            <person name="Byers R."/>
            <person name="Chen W."/>
            <person name="Doron-Faigenboim A."/>
            <person name="Duke M.V."/>
            <person name="Gong L."/>
            <person name="Grimwood J."/>
            <person name="Grover C."/>
            <person name="Grupp K."/>
            <person name="Hu G."/>
            <person name="Lee T.H."/>
            <person name="Li J."/>
            <person name="Lin L."/>
            <person name="Liu T."/>
            <person name="Marler B.S."/>
            <person name="Page J.T."/>
            <person name="Roberts A.W."/>
            <person name="Romanel E."/>
            <person name="Sanders W.S."/>
            <person name="Szadkowski E."/>
            <person name="Tan X."/>
            <person name="Tang H."/>
            <person name="Xu C."/>
            <person name="Wang J."/>
            <person name="Wang Z."/>
            <person name="Zhang D."/>
            <person name="Zhang L."/>
            <person name="Ashrafi H."/>
            <person name="Bedon F."/>
            <person name="Bowers J.E."/>
            <person name="Brubaker C.L."/>
            <person name="Chee P.W."/>
            <person name="Das S."/>
            <person name="Gingle A.R."/>
            <person name="Haigler C.H."/>
            <person name="Harker D."/>
            <person name="Hoffmann L.V."/>
            <person name="Hovav R."/>
            <person name="Jones D.C."/>
            <person name="Lemke C."/>
            <person name="Mansoor S."/>
            <person name="ur Rahman M."/>
            <person name="Rainville L.N."/>
            <person name="Rambani A."/>
            <person name="Reddy U.K."/>
            <person name="Rong J.K."/>
            <person name="Saranga Y."/>
            <person name="Scheffler B.E."/>
            <person name="Scheffler J.A."/>
            <person name="Stelly D.M."/>
            <person name="Triplett B.A."/>
            <person name="Van Deynze A."/>
            <person name="Vaslin M.F."/>
            <person name="Waghmare V.N."/>
            <person name="Walford S.A."/>
            <person name="Wright R.J."/>
            <person name="Zaki E.A."/>
            <person name="Zhang T."/>
            <person name="Dennis E.S."/>
            <person name="Mayer K.F."/>
            <person name="Peterson D.G."/>
            <person name="Rokhsar D.S."/>
            <person name="Wang X."/>
            <person name="Schmutz J."/>
        </authorList>
    </citation>
    <scope>NUCLEOTIDE SEQUENCE [LARGE SCALE GENOMIC DNA]</scope>
</reference>
<dbReference type="Pfam" id="PF04193">
    <property type="entry name" value="PQ-loop"/>
    <property type="match status" value="2"/>
</dbReference>
<evidence type="ECO:0000313" key="7">
    <source>
        <dbReference type="EMBL" id="KJB17830.1"/>
    </source>
</evidence>
<dbReference type="GO" id="GO:0016020">
    <property type="term" value="C:membrane"/>
    <property type="evidence" value="ECO:0007669"/>
    <property type="project" value="UniProtKB-SubCell"/>
</dbReference>
<feature type="compositionally biased region" description="Polar residues" evidence="5">
    <location>
        <begin position="244"/>
        <end position="253"/>
    </location>
</feature>
<feature type="transmembrane region" description="Helical" evidence="6">
    <location>
        <begin position="69"/>
        <end position="86"/>
    </location>
</feature>
<dbReference type="InterPro" id="IPR051415">
    <property type="entry name" value="LAAT-1"/>
</dbReference>
<organism evidence="7 8">
    <name type="scientific">Gossypium raimondii</name>
    <name type="common">Peruvian cotton</name>
    <name type="synonym">Gossypium klotzschianum subsp. raimondii</name>
    <dbReference type="NCBI Taxonomy" id="29730"/>
    <lineage>
        <taxon>Eukaryota</taxon>
        <taxon>Viridiplantae</taxon>
        <taxon>Streptophyta</taxon>
        <taxon>Embryophyta</taxon>
        <taxon>Tracheophyta</taxon>
        <taxon>Spermatophyta</taxon>
        <taxon>Magnoliopsida</taxon>
        <taxon>eudicotyledons</taxon>
        <taxon>Gunneridae</taxon>
        <taxon>Pentapetalae</taxon>
        <taxon>rosids</taxon>
        <taxon>malvids</taxon>
        <taxon>Malvales</taxon>
        <taxon>Malvaceae</taxon>
        <taxon>Malvoideae</taxon>
        <taxon>Gossypium</taxon>
    </lineage>
</organism>
<evidence type="ECO:0000256" key="4">
    <source>
        <dbReference type="ARBA" id="ARBA00023136"/>
    </source>
</evidence>
<name>A0A0D2RF80_GOSRA</name>
<gene>
    <name evidence="7" type="ORF">B456_003G018000</name>
</gene>